<dbReference type="Pfam" id="PF16189">
    <property type="entry name" value="Creatinase_N_2"/>
    <property type="match status" value="1"/>
</dbReference>
<accession>A0A238FKV0</accession>
<dbReference type="CDD" id="cd01085">
    <property type="entry name" value="APP"/>
    <property type="match status" value="1"/>
</dbReference>
<dbReference type="Gene3D" id="3.90.230.10">
    <property type="entry name" value="Creatinase/methionine aminopeptidase superfamily"/>
    <property type="match status" value="1"/>
</dbReference>
<evidence type="ECO:0000256" key="3">
    <source>
        <dbReference type="ARBA" id="ARBA00022723"/>
    </source>
</evidence>
<evidence type="ECO:0000259" key="7">
    <source>
        <dbReference type="Pfam" id="PF00557"/>
    </source>
</evidence>
<dbReference type="SUPFAM" id="SSF55920">
    <property type="entry name" value="Creatinase/aminopeptidase"/>
    <property type="match status" value="1"/>
</dbReference>
<comment type="cofactor">
    <cofactor evidence="1">
        <name>Mn(2+)</name>
        <dbReference type="ChEBI" id="CHEBI:29035"/>
    </cofactor>
</comment>
<dbReference type="Pfam" id="PF16188">
    <property type="entry name" value="Peptidase_M24_C"/>
    <property type="match status" value="1"/>
</dbReference>
<comment type="similarity">
    <text evidence="2 6">Belongs to the peptidase M24B family.</text>
</comment>
<dbReference type="InterPro" id="IPR033740">
    <property type="entry name" value="Pept_M24B"/>
</dbReference>
<evidence type="ECO:0000259" key="8">
    <source>
        <dbReference type="Pfam" id="PF16188"/>
    </source>
</evidence>
<feature type="domain" description="Peptidase M24" evidence="7">
    <location>
        <begin position="327"/>
        <end position="556"/>
    </location>
</feature>
<dbReference type="EMBL" id="FMSP01000021">
    <property type="protein sequence ID" value="SCV74420.1"/>
    <property type="molecule type" value="Genomic_DNA"/>
</dbReference>
<evidence type="ECO:0000256" key="4">
    <source>
        <dbReference type="ARBA" id="ARBA00022801"/>
    </source>
</evidence>
<evidence type="ECO:0000256" key="2">
    <source>
        <dbReference type="ARBA" id="ARBA00008766"/>
    </source>
</evidence>
<evidence type="ECO:0000256" key="1">
    <source>
        <dbReference type="ARBA" id="ARBA00001936"/>
    </source>
</evidence>
<dbReference type="PANTHER" id="PTHR43763:SF6">
    <property type="entry name" value="XAA-PRO AMINOPEPTIDASE 1"/>
    <property type="match status" value="1"/>
</dbReference>
<dbReference type="InterPro" id="IPR001131">
    <property type="entry name" value="Peptidase_M24B_aminopep-P_CS"/>
</dbReference>
<dbReference type="InterPro" id="IPR029149">
    <property type="entry name" value="Creatin/AminoP/Spt16_N"/>
</dbReference>
<evidence type="ECO:0000313" key="9">
    <source>
        <dbReference type="EMBL" id="SCV74420.1"/>
    </source>
</evidence>
<dbReference type="AlphaFoldDB" id="A0A238FKV0"/>
<evidence type="ECO:0000313" key="10">
    <source>
        <dbReference type="Proteomes" id="UP000198372"/>
    </source>
</evidence>
<dbReference type="InterPro" id="IPR036005">
    <property type="entry name" value="Creatinase/aminopeptidase-like"/>
</dbReference>
<dbReference type="FunFam" id="3.90.230.10:FF:000007">
    <property type="entry name" value="Xaa-Pro aminopeptidase P"/>
    <property type="match status" value="1"/>
</dbReference>
<sequence>MKERKLDAYIVDSGDSHGSELGFRALREAQVGLAQGKRRAMVQRRLMWGSDMCAGTAVVFMNEARLTTDGRYHQQAGKELSSEWTLYKHGVPEVKSWQEQLAALPPSTQIGLDPTLISVGDYHTILPTLSTESKLVPIERNLVDAIWQDRPARPKNPVVLQDMKYAGQASTDKLEAIRKEVKKKDDASTSVPKSQTTYLVSSMLDEICWTLNLRGSDIAFNPVFFAYLVIPIEAEKKPTLFVDLEQLPQKVYEYLDQDVKVDIEPYEDVYTFLEGMGQGLGEHEKFMMPKGTNLALALAVGLDKCEAGSKGPIVELKAVKNDVEIEGFRQSHLRDGVALVRYFAWLEQQLNADANVSEYEGAQQLERFRKELDLFKGLSFTTISSTGANASIIHYHYSEDRAQATRIRKDQIYLCDSGAQFNDGTTDTTRTLHFGDPSERECRAYTRVLQGHIAIDMAVFPETTTGYLLDAFARRPLWLDGLDYRHGTGHGVGSHINVHEGEPLLLFSLAGPQGIGTRIAYNDVKLRAGHVCSNEPGYYEDGKFGIRIENIVVVREASTPNQFGGVKYLKMESVTQVPISTNLVVVDLLSPDERNWLNAYNSGVREKLTPLIKETGDELALKWLEKETKAL</sequence>
<dbReference type="GO" id="GO:0046872">
    <property type="term" value="F:metal ion binding"/>
    <property type="evidence" value="ECO:0007669"/>
    <property type="project" value="UniProtKB-KW"/>
</dbReference>
<dbReference type="STRING" id="269621.A0A238FKV0"/>
<evidence type="ECO:0000256" key="5">
    <source>
        <dbReference type="ARBA" id="ARBA00023211"/>
    </source>
</evidence>
<dbReference type="OrthoDB" id="9995434at2759"/>
<evidence type="ECO:0000256" key="6">
    <source>
        <dbReference type="RuleBase" id="RU000590"/>
    </source>
</evidence>
<organism evidence="9 10">
    <name type="scientific">Microbotryum intermedium</name>
    <dbReference type="NCBI Taxonomy" id="269621"/>
    <lineage>
        <taxon>Eukaryota</taxon>
        <taxon>Fungi</taxon>
        <taxon>Dikarya</taxon>
        <taxon>Basidiomycota</taxon>
        <taxon>Pucciniomycotina</taxon>
        <taxon>Microbotryomycetes</taxon>
        <taxon>Microbotryales</taxon>
        <taxon>Microbotryaceae</taxon>
        <taxon>Microbotryum</taxon>
    </lineage>
</organism>
<dbReference type="InterPro" id="IPR000994">
    <property type="entry name" value="Pept_M24"/>
</dbReference>
<reference evidence="10" key="1">
    <citation type="submission" date="2016-09" db="EMBL/GenBank/DDBJ databases">
        <authorList>
            <person name="Jeantristanb JTB J.-T."/>
            <person name="Ricardo R."/>
        </authorList>
    </citation>
    <scope>NUCLEOTIDE SEQUENCE [LARGE SCALE GENOMIC DNA]</scope>
</reference>
<dbReference type="GO" id="GO:0070006">
    <property type="term" value="F:metalloaminopeptidase activity"/>
    <property type="evidence" value="ECO:0007669"/>
    <property type="project" value="InterPro"/>
</dbReference>
<dbReference type="PANTHER" id="PTHR43763">
    <property type="entry name" value="XAA-PRO AMINOPEPTIDASE 1"/>
    <property type="match status" value="1"/>
</dbReference>
<dbReference type="GO" id="GO:0005737">
    <property type="term" value="C:cytoplasm"/>
    <property type="evidence" value="ECO:0007669"/>
    <property type="project" value="UniProtKB-ARBA"/>
</dbReference>
<dbReference type="Pfam" id="PF00557">
    <property type="entry name" value="Peptidase_M24"/>
    <property type="match status" value="1"/>
</dbReference>
<dbReference type="Gene3D" id="3.40.350.10">
    <property type="entry name" value="Creatinase/prolidase N-terminal domain"/>
    <property type="match status" value="2"/>
</dbReference>
<dbReference type="InterPro" id="IPR050422">
    <property type="entry name" value="X-Pro_aminopeptidase_P"/>
</dbReference>
<proteinExistence type="inferred from homology"/>
<keyword evidence="5" id="KW-0464">Manganese</keyword>
<gene>
    <name evidence="9" type="ORF">BQ2448_8059</name>
</gene>
<dbReference type="PROSITE" id="PS00491">
    <property type="entry name" value="PROLINE_PEPTIDASE"/>
    <property type="match status" value="1"/>
</dbReference>
<keyword evidence="10" id="KW-1185">Reference proteome</keyword>
<protein>
    <submittedName>
        <fullName evidence="9">BQ2448_8059 protein</fullName>
    </submittedName>
</protein>
<keyword evidence="4" id="KW-0378">Hydrolase</keyword>
<dbReference type="InterPro" id="IPR032416">
    <property type="entry name" value="Peptidase_M24_C"/>
</dbReference>
<feature type="domain" description="Peptidase M24 C-terminal" evidence="8">
    <location>
        <begin position="567"/>
        <end position="631"/>
    </location>
</feature>
<name>A0A238FKV0_9BASI</name>
<keyword evidence="3 6" id="KW-0479">Metal-binding</keyword>
<dbReference type="Proteomes" id="UP000198372">
    <property type="component" value="Unassembled WGS sequence"/>
</dbReference>